<dbReference type="PRINTS" id="PR00592">
    <property type="entry name" value="CASENSINGR"/>
</dbReference>
<dbReference type="InterPro" id="IPR017979">
    <property type="entry name" value="GPCR_3_CS"/>
</dbReference>
<feature type="transmembrane region" description="Helical" evidence="11">
    <location>
        <begin position="793"/>
        <end position="813"/>
    </location>
</feature>
<keyword evidence="5 11" id="KW-1133">Transmembrane helix</keyword>
<dbReference type="GeneID" id="107106144"/>
<evidence type="ECO:0000313" key="13">
    <source>
        <dbReference type="Proteomes" id="UP000694871"/>
    </source>
</evidence>
<dbReference type="Gene3D" id="2.10.50.30">
    <property type="entry name" value="GPCR, family 3, nine cysteines domain"/>
    <property type="match status" value="1"/>
</dbReference>
<keyword evidence="9" id="KW-0325">Glycoprotein</keyword>
<feature type="transmembrane region" description="Helical" evidence="11">
    <location>
        <begin position="728"/>
        <end position="753"/>
    </location>
</feature>
<dbReference type="PANTHER" id="PTHR24061:SF3">
    <property type="entry name" value="TASTE RECEPTOR TYPE 1 MEMBER 1"/>
    <property type="match status" value="1"/>
</dbReference>
<dbReference type="InterPro" id="IPR017978">
    <property type="entry name" value="GPCR_3_C"/>
</dbReference>
<feature type="transmembrane region" description="Helical" evidence="11">
    <location>
        <begin position="605"/>
        <end position="629"/>
    </location>
</feature>
<dbReference type="PANTHER" id="PTHR24061">
    <property type="entry name" value="CALCIUM-SENSING RECEPTOR-RELATED"/>
    <property type="match status" value="1"/>
</dbReference>
<comment type="subcellular location">
    <subcellularLocation>
        <location evidence="1">Cell membrane</location>
        <topology evidence="1">Multi-pass membrane protein</topology>
    </subcellularLocation>
</comment>
<dbReference type="Gene3D" id="3.40.50.2300">
    <property type="match status" value="2"/>
</dbReference>
<feature type="transmembrane region" description="Helical" evidence="11">
    <location>
        <begin position="641"/>
        <end position="664"/>
    </location>
</feature>
<name>A0ABM1JJV2_GEKJA</name>
<dbReference type="InterPro" id="IPR028082">
    <property type="entry name" value="Peripla_BP_I"/>
</dbReference>
<dbReference type="PROSITE" id="PS50259">
    <property type="entry name" value="G_PROTEIN_RECEP_F3_4"/>
    <property type="match status" value="1"/>
</dbReference>
<feature type="transmembrane region" description="Helical" evidence="11">
    <location>
        <begin position="573"/>
        <end position="593"/>
    </location>
</feature>
<keyword evidence="6" id="KW-0297">G-protein coupled receptor</keyword>
<dbReference type="Pfam" id="PF00003">
    <property type="entry name" value="7tm_3"/>
    <property type="match status" value="1"/>
</dbReference>
<gene>
    <name evidence="14" type="primary">TAS1R1</name>
</gene>
<reference evidence="14" key="1">
    <citation type="submission" date="2025-08" db="UniProtKB">
        <authorList>
            <consortium name="RefSeq"/>
        </authorList>
    </citation>
    <scope>IDENTIFICATION</scope>
</reference>
<evidence type="ECO:0000256" key="7">
    <source>
        <dbReference type="ARBA" id="ARBA00023136"/>
    </source>
</evidence>
<proteinExistence type="predicted"/>
<keyword evidence="13" id="KW-1185">Reference proteome</keyword>
<evidence type="ECO:0000256" key="11">
    <source>
        <dbReference type="SAM" id="Phobius"/>
    </source>
</evidence>
<dbReference type="InterPro" id="IPR001828">
    <property type="entry name" value="ANF_lig-bd_rcpt"/>
</dbReference>
<evidence type="ECO:0000256" key="9">
    <source>
        <dbReference type="ARBA" id="ARBA00023180"/>
    </source>
</evidence>
<dbReference type="PROSITE" id="PS00980">
    <property type="entry name" value="G_PROTEIN_RECEP_F3_2"/>
    <property type="match status" value="1"/>
</dbReference>
<protein>
    <submittedName>
        <fullName evidence="14">Taste receptor type 1 member 1</fullName>
    </submittedName>
</protein>
<dbReference type="Pfam" id="PF07562">
    <property type="entry name" value="NCD3G"/>
    <property type="match status" value="1"/>
</dbReference>
<feature type="transmembrane region" description="Helical" evidence="11">
    <location>
        <begin position="685"/>
        <end position="708"/>
    </location>
</feature>
<evidence type="ECO:0000256" key="1">
    <source>
        <dbReference type="ARBA" id="ARBA00004651"/>
    </source>
</evidence>
<keyword evidence="2" id="KW-1003">Cell membrane</keyword>
<dbReference type="SUPFAM" id="SSF53822">
    <property type="entry name" value="Periplasmic binding protein-like I"/>
    <property type="match status" value="1"/>
</dbReference>
<feature type="transmembrane region" description="Helical" evidence="11">
    <location>
        <begin position="765"/>
        <end position="787"/>
    </location>
</feature>
<dbReference type="InterPro" id="IPR000068">
    <property type="entry name" value="GPCR_3_Ca_sens_rcpt-rel"/>
</dbReference>
<sequence length="821" mass="91371">MTRSKACGSQNVYHTKRVSLQEKKTQDLSSPLRKDGDYTIAGLFRIHRITFEMKSRPEVDICASMGNRSSHGYYLAQAMRVSIAEINNSRCLLPNVTLGYEIYDICSQLTNLYATLGLLSQGAEGCHSHQHIPVADNYTGYLPKAVAVIGPDSSENALITASLLGIFLMPEISYEASSPILSRKRAHPSFLRTIPSDRLQAEALVRLLKDFQWTWVAAVGSDNTYGRQGLHTLHEVAIKEGICFAYQGIIFMETSSQELVENVHAVLASKTEVVILFANKRGATMFFQEVVRQNVTGKVWLGTEDWSLSREIWDIHGIRSIGTVIGVTIMQAPLPEMWDFEAASRHSESHRPQASCFQGCNKTCSQLCSQLYVPALQPLLEPSPYDTQAAFNVYSAIYAVAHSLHRLLGCRTGVCRKNTVYPWQLLKEIKEVNFSVKGRQIYFDSNGDPLTGYDIVQWKWADQIWSFDVIAIFSSNPVNLTIHWEKLQWHTRDNQVPVSVCSKDCAVGEQKVLQGIHQCCFHCVTCSPGTFLNKSNPYTCQMCQEDEWAPAGSETCFPRATIFLHWSDRISQALLSAATLLLVLLAGALFVFAQKANTPVVRSAGGWLCFVMLSALAGANASLYCYFGVPSRYTCLLRTSMYTVSFNICLACMAARSFQIILIFKMASKAPGLYEAWKNHHGCGLFIGACTGLQGAIFLIYLCATPPFPHKNYDTSDQVTLLECKERSSVLSLLGFVGNGLLGIFCFVISYMGKDLPNSYNEAKCTTFSLIIYFASLISYSTTFSVYRGKYLPAIHVASLLLPLFGIFGGYFVPKIYPLQI</sequence>
<keyword evidence="3 11" id="KW-0812">Transmembrane</keyword>
<evidence type="ECO:0000256" key="2">
    <source>
        <dbReference type="ARBA" id="ARBA00022475"/>
    </source>
</evidence>
<dbReference type="InterPro" id="IPR000337">
    <property type="entry name" value="GPCR_3"/>
</dbReference>
<feature type="domain" description="G-protein coupled receptors family 3 profile" evidence="12">
    <location>
        <begin position="570"/>
        <end position="821"/>
    </location>
</feature>
<dbReference type="InterPro" id="IPR011500">
    <property type="entry name" value="GPCR_3_9-Cys_dom"/>
</dbReference>
<keyword evidence="4" id="KW-0732">Signal</keyword>
<evidence type="ECO:0000313" key="14">
    <source>
        <dbReference type="RefSeq" id="XP_015261739.1"/>
    </source>
</evidence>
<dbReference type="RefSeq" id="XP_015261739.1">
    <property type="nucleotide sequence ID" value="XM_015406253.1"/>
</dbReference>
<evidence type="ECO:0000256" key="6">
    <source>
        <dbReference type="ARBA" id="ARBA00023040"/>
    </source>
</evidence>
<dbReference type="InterPro" id="IPR038550">
    <property type="entry name" value="GPCR_3_9-Cys_sf"/>
</dbReference>
<evidence type="ECO:0000256" key="10">
    <source>
        <dbReference type="ARBA" id="ARBA00023224"/>
    </source>
</evidence>
<evidence type="ECO:0000259" key="12">
    <source>
        <dbReference type="PROSITE" id="PS50259"/>
    </source>
</evidence>
<evidence type="ECO:0000256" key="3">
    <source>
        <dbReference type="ARBA" id="ARBA00022692"/>
    </source>
</evidence>
<keyword evidence="8 14" id="KW-0675">Receptor</keyword>
<evidence type="ECO:0000256" key="4">
    <source>
        <dbReference type="ARBA" id="ARBA00022729"/>
    </source>
</evidence>
<dbReference type="PRINTS" id="PR00248">
    <property type="entry name" value="GPCRMGR"/>
</dbReference>
<organism evidence="13 14">
    <name type="scientific">Gekko japonicus</name>
    <name type="common">Schlegel's Japanese gecko</name>
    <dbReference type="NCBI Taxonomy" id="146911"/>
    <lineage>
        <taxon>Eukaryota</taxon>
        <taxon>Metazoa</taxon>
        <taxon>Chordata</taxon>
        <taxon>Craniata</taxon>
        <taxon>Vertebrata</taxon>
        <taxon>Euteleostomi</taxon>
        <taxon>Lepidosauria</taxon>
        <taxon>Squamata</taxon>
        <taxon>Bifurcata</taxon>
        <taxon>Gekkota</taxon>
        <taxon>Gekkonidae</taxon>
        <taxon>Gekkoninae</taxon>
        <taxon>Gekko</taxon>
    </lineage>
</organism>
<evidence type="ECO:0000256" key="5">
    <source>
        <dbReference type="ARBA" id="ARBA00022989"/>
    </source>
</evidence>
<keyword evidence="7 11" id="KW-0472">Membrane</keyword>
<dbReference type="Proteomes" id="UP000694871">
    <property type="component" value="Unplaced"/>
</dbReference>
<accession>A0ABM1JJV2</accession>
<evidence type="ECO:0000256" key="8">
    <source>
        <dbReference type="ARBA" id="ARBA00023170"/>
    </source>
</evidence>
<keyword evidence="10" id="KW-0807">Transducer</keyword>
<dbReference type="Pfam" id="PF01094">
    <property type="entry name" value="ANF_receptor"/>
    <property type="match status" value="1"/>
</dbReference>